<dbReference type="GO" id="GO:0003954">
    <property type="term" value="F:NADH dehydrogenase activity"/>
    <property type="evidence" value="ECO:0007669"/>
    <property type="project" value="TreeGrafter"/>
</dbReference>
<dbReference type="EMBL" id="MN227168">
    <property type="protein sequence ID" value="QWC53810.1"/>
    <property type="molecule type" value="Genomic_DNA"/>
</dbReference>
<sequence length="557" mass="65111">MKINFYFIWSLTMFIFSLVSFYTCIFFNLNNYFMMFEYKLMTLNSLSLYFVIILDWLSLIFMSVVMFISSMVIIYSYNYMGGLSYGSIRFLFLVVLFVFSMILMIMSPNLLSIMLGWDGLGLVSYCLVIYYNSVKSYLAGLVTCLTNRLGDIGLLICISWMMSYGSWHFIFYLEFFEKKLYYLMFLSCFTKSAQIPFSCWLPAAMAAPTPVSSLVHSSTLVTAGVYLLIRFFNMLNFMNYFFLFLSMITMVMSSLCANYEFDLKKIIALSTLSQLGLMMTSLFLGLVDLSFFHLISHAMFKSLIFLCSGIFIYYMNDNQDIRLMGSVCMSMPLTTASFNIASMALCGIPFLSGFYSKDLIVEGSVVFNMNLLIFFMIYLSLGMTMMYSVRLFYYSMMYNNKFISYNKMIDNLSFMLMSISSLSFFSVFFGSMIMWMINLDLLFIILPFNLKVLSIIMVMMGMWIGLESFNFNYLFKINFYLFNSLMWYMYSHTFYGYNYLYKIGSASMTNLCCWGEYYGAMGLSMYLMKTSFFIQHIIMNNMKIFMISFFIWLLLMA</sequence>
<dbReference type="PANTHER" id="PTHR42829:SF2">
    <property type="entry name" value="NADH-UBIQUINONE OXIDOREDUCTASE CHAIN 5"/>
    <property type="match status" value="1"/>
</dbReference>
<dbReference type="GO" id="GO:0042773">
    <property type="term" value="P:ATP synthesis coupled electron transport"/>
    <property type="evidence" value="ECO:0007669"/>
    <property type="project" value="InterPro"/>
</dbReference>
<dbReference type="Pfam" id="PF00361">
    <property type="entry name" value="Proton_antipo_M"/>
    <property type="match status" value="1"/>
</dbReference>
<evidence type="ECO:0000256" key="12">
    <source>
        <dbReference type="ARBA" id="ARBA00023027"/>
    </source>
</evidence>
<keyword evidence="9" id="KW-1278">Translocase</keyword>
<evidence type="ECO:0000256" key="3">
    <source>
        <dbReference type="ARBA" id="ARBA00012944"/>
    </source>
</evidence>
<evidence type="ECO:0000256" key="13">
    <source>
        <dbReference type="ARBA" id="ARBA00023075"/>
    </source>
</evidence>
<dbReference type="GO" id="GO:0005743">
    <property type="term" value="C:mitochondrial inner membrane"/>
    <property type="evidence" value="ECO:0007669"/>
    <property type="project" value="UniProtKB-SubCell"/>
</dbReference>
<evidence type="ECO:0000256" key="17">
    <source>
        <dbReference type="ARBA" id="ARBA00049551"/>
    </source>
</evidence>
<dbReference type="GO" id="GO:0008137">
    <property type="term" value="F:NADH dehydrogenase (ubiquinone) activity"/>
    <property type="evidence" value="ECO:0007669"/>
    <property type="project" value="UniProtKB-EC"/>
</dbReference>
<keyword evidence="5" id="KW-0813">Transport</keyword>
<keyword evidence="13" id="KW-0830">Ubiquinone</keyword>
<feature type="transmembrane region" description="Helical" evidence="18">
    <location>
        <begin position="113"/>
        <end position="132"/>
    </location>
</feature>
<organism evidence="21">
    <name type="scientific">Concaveplana rufolineata</name>
    <dbReference type="NCBI Taxonomy" id="2840404"/>
    <lineage>
        <taxon>Eukaryota</taxon>
        <taxon>Metazoa</taxon>
        <taxon>Ecdysozoa</taxon>
        <taxon>Arthropoda</taxon>
        <taxon>Hexapoda</taxon>
        <taxon>Insecta</taxon>
        <taxon>Pterygota</taxon>
        <taxon>Neoptera</taxon>
        <taxon>Paraneoptera</taxon>
        <taxon>Hemiptera</taxon>
        <taxon>Auchenorrhyncha</taxon>
        <taxon>Membracoidea</taxon>
        <taxon>Cicadellidae</taxon>
        <taxon>Evacanthinae</taxon>
        <taxon>Nirvanini</taxon>
        <taxon>Concaveplana</taxon>
    </lineage>
</organism>
<keyword evidence="8" id="KW-0999">Mitochondrion inner membrane</keyword>
<accession>A0A8E8L7U9</accession>
<feature type="transmembrane region" description="Helical" evidence="18">
    <location>
        <begin position="87"/>
        <end position="106"/>
    </location>
</feature>
<evidence type="ECO:0000256" key="7">
    <source>
        <dbReference type="ARBA" id="ARBA00022692"/>
    </source>
</evidence>
<keyword evidence="11 18" id="KW-1133">Transmembrane helix</keyword>
<evidence type="ECO:0000256" key="9">
    <source>
        <dbReference type="ARBA" id="ARBA00022967"/>
    </source>
</evidence>
<feature type="transmembrane region" description="Helical" evidence="18">
    <location>
        <begin position="443"/>
        <end position="466"/>
    </location>
</feature>
<keyword evidence="12" id="KW-0520">NAD</keyword>
<comment type="function">
    <text evidence="1">Core subunit of the mitochondrial membrane respiratory chain NADH dehydrogenase (Complex I) that is believed to belong to the minimal assembly required for catalysis. Complex I functions in the transfer of electrons from NADH to the respiratory chain. The immediate electron acceptor for the enzyme is believed to be ubiquinone.</text>
</comment>
<feature type="domain" description="NADH dehydrogenase subunit 5 C-terminal" evidence="20">
    <location>
        <begin position="387"/>
        <end position="556"/>
    </location>
</feature>
<feature type="transmembrane region" description="Helical" evidence="18">
    <location>
        <begin position="152"/>
        <end position="173"/>
    </location>
</feature>
<dbReference type="AlphaFoldDB" id="A0A8E8L7U9"/>
<dbReference type="PANTHER" id="PTHR42829">
    <property type="entry name" value="NADH-UBIQUINONE OXIDOREDUCTASE CHAIN 5"/>
    <property type="match status" value="1"/>
</dbReference>
<dbReference type="InterPro" id="IPR001750">
    <property type="entry name" value="ND/Mrp_TM"/>
</dbReference>
<evidence type="ECO:0000313" key="21">
    <source>
        <dbReference type="EMBL" id="QWC53810.1"/>
    </source>
</evidence>
<geneLocation type="mitochondrion" evidence="21"/>
<keyword evidence="6" id="KW-0679">Respiratory chain</keyword>
<dbReference type="InterPro" id="IPR003945">
    <property type="entry name" value="NU5C-like"/>
</dbReference>
<feature type="transmembrane region" description="Helical" evidence="18">
    <location>
        <begin position="48"/>
        <end position="75"/>
    </location>
</feature>
<feature type="transmembrane region" description="Helical" evidence="18">
    <location>
        <begin position="6"/>
        <end position="27"/>
    </location>
</feature>
<evidence type="ECO:0000256" key="5">
    <source>
        <dbReference type="ARBA" id="ARBA00022448"/>
    </source>
</evidence>
<feature type="transmembrane region" description="Helical" evidence="18">
    <location>
        <begin position="371"/>
        <end position="393"/>
    </location>
</feature>
<feature type="domain" description="NADH:quinone oxidoreductase/Mrp antiporter transmembrane" evidence="19">
    <location>
        <begin position="107"/>
        <end position="378"/>
    </location>
</feature>
<feature type="transmembrane region" description="Helical" evidence="18">
    <location>
        <begin position="533"/>
        <end position="555"/>
    </location>
</feature>
<keyword evidence="7 18" id="KW-0812">Transmembrane</keyword>
<feature type="transmembrane region" description="Helical" evidence="18">
    <location>
        <begin position="414"/>
        <end position="437"/>
    </location>
</feature>
<evidence type="ECO:0000256" key="14">
    <source>
        <dbReference type="ARBA" id="ARBA00023128"/>
    </source>
</evidence>
<evidence type="ECO:0000259" key="19">
    <source>
        <dbReference type="Pfam" id="PF00361"/>
    </source>
</evidence>
<evidence type="ECO:0000256" key="8">
    <source>
        <dbReference type="ARBA" id="ARBA00022792"/>
    </source>
</evidence>
<comment type="subcellular location">
    <subcellularLocation>
        <location evidence="2">Mitochondrion inner membrane</location>
        <topology evidence="2">Multi-pass membrane protein</topology>
    </subcellularLocation>
</comment>
<feature type="transmembrane region" description="Helical" evidence="18">
    <location>
        <begin position="473"/>
        <end position="490"/>
    </location>
</feature>
<keyword evidence="14 21" id="KW-0496">Mitochondrion</keyword>
<evidence type="ECO:0000256" key="15">
    <source>
        <dbReference type="ARBA" id="ARBA00023136"/>
    </source>
</evidence>
<dbReference type="Pfam" id="PF06455">
    <property type="entry name" value="NADH5_C"/>
    <property type="match status" value="1"/>
</dbReference>
<gene>
    <name evidence="21" type="primary">ND5</name>
</gene>
<keyword evidence="15 18" id="KW-0472">Membrane</keyword>
<name>A0A8E8L7U9_9HEMI</name>
<evidence type="ECO:0000256" key="10">
    <source>
        <dbReference type="ARBA" id="ARBA00022982"/>
    </source>
</evidence>
<evidence type="ECO:0000256" key="11">
    <source>
        <dbReference type="ARBA" id="ARBA00022989"/>
    </source>
</evidence>
<evidence type="ECO:0000259" key="20">
    <source>
        <dbReference type="Pfam" id="PF06455"/>
    </source>
</evidence>
<evidence type="ECO:0000256" key="6">
    <source>
        <dbReference type="ARBA" id="ARBA00022660"/>
    </source>
</evidence>
<proteinExistence type="predicted"/>
<feature type="transmembrane region" description="Helical" evidence="18">
    <location>
        <begin position="291"/>
        <end position="315"/>
    </location>
</feature>
<dbReference type="GO" id="GO:0015990">
    <property type="term" value="P:electron transport coupled proton transport"/>
    <property type="evidence" value="ECO:0007669"/>
    <property type="project" value="TreeGrafter"/>
</dbReference>
<reference evidence="21" key="1">
    <citation type="submission" date="2019-07" db="EMBL/GenBank/DDBJ databases">
        <title>Mitochondrial genome of Concaveplana rufolineata.</title>
        <authorList>
            <person name="Du Y."/>
            <person name="Dai W."/>
        </authorList>
    </citation>
    <scope>NUCLEOTIDE SEQUENCE</scope>
</reference>
<dbReference type="InterPro" id="IPR010934">
    <property type="entry name" value="NADH_DH_su5_C"/>
</dbReference>
<evidence type="ECO:0000256" key="18">
    <source>
        <dbReference type="SAM" id="Phobius"/>
    </source>
</evidence>
<feature type="transmembrane region" description="Helical" evidence="18">
    <location>
        <begin position="266"/>
        <end position="285"/>
    </location>
</feature>
<feature type="transmembrane region" description="Helical" evidence="18">
    <location>
        <begin position="327"/>
        <end position="351"/>
    </location>
</feature>
<protein>
    <recommendedName>
        <fullName evidence="4">NADH-ubiquinone oxidoreductase chain 5</fullName>
        <ecNumber evidence="3">7.1.1.2</ecNumber>
    </recommendedName>
    <alternativeName>
        <fullName evidence="16">NADH dehydrogenase subunit 5</fullName>
    </alternativeName>
</protein>
<dbReference type="EC" id="7.1.1.2" evidence="3"/>
<feature type="transmembrane region" description="Helical" evidence="18">
    <location>
        <begin position="180"/>
        <end position="203"/>
    </location>
</feature>
<keyword evidence="10" id="KW-0249">Electron transport</keyword>
<evidence type="ECO:0000256" key="16">
    <source>
        <dbReference type="ARBA" id="ARBA00031027"/>
    </source>
</evidence>
<comment type="catalytic activity">
    <reaction evidence="17">
        <text>a ubiquinone + NADH + 5 H(+)(in) = a ubiquinol + NAD(+) + 4 H(+)(out)</text>
        <dbReference type="Rhea" id="RHEA:29091"/>
        <dbReference type="Rhea" id="RHEA-COMP:9565"/>
        <dbReference type="Rhea" id="RHEA-COMP:9566"/>
        <dbReference type="ChEBI" id="CHEBI:15378"/>
        <dbReference type="ChEBI" id="CHEBI:16389"/>
        <dbReference type="ChEBI" id="CHEBI:17976"/>
        <dbReference type="ChEBI" id="CHEBI:57540"/>
        <dbReference type="ChEBI" id="CHEBI:57945"/>
        <dbReference type="EC" id="7.1.1.2"/>
    </reaction>
</comment>
<evidence type="ECO:0000256" key="1">
    <source>
        <dbReference type="ARBA" id="ARBA00003257"/>
    </source>
</evidence>
<evidence type="ECO:0000256" key="4">
    <source>
        <dbReference type="ARBA" id="ARBA00021096"/>
    </source>
</evidence>
<evidence type="ECO:0000256" key="2">
    <source>
        <dbReference type="ARBA" id="ARBA00004448"/>
    </source>
</evidence>